<evidence type="ECO:0000313" key="1">
    <source>
        <dbReference type="EMBL" id="CAJ2678576.1"/>
    </source>
</evidence>
<comment type="caution">
    <text evidence="1">The sequence shown here is derived from an EMBL/GenBank/DDBJ whole genome shotgun (WGS) entry which is preliminary data.</text>
</comment>
<evidence type="ECO:0000313" key="2">
    <source>
        <dbReference type="Proteomes" id="UP001177021"/>
    </source>
</evidence>
<protein>
    <submittedName>
        <fullName evidence="1">Uncharacterized protein</fullName>
    </submittedName>
</protein>
<keyword evidence="2" id="KW-1185">Reference proteome</keyword>
<name>A0ACB0M9M2_TRIPR</name>
<sequence>MTNGNSCPQRQQGLESIMHVLRDFEDIMKFWSSIIKPDNWAKFFSMDLMSWLEWYLDNGDIENTLGVGWELPPIDTLKFNVDVAQSKRNDFSACGKLLRDSNGGLIQGFYCNFGRNNAQGAEMWSLVHGMRIARHLNRVIFKTDSTFVADVVLNRILPSHLISNLS</sequence>
<reference evidence="1" key="1">
    <citation type="submission" date="2023-10" db="EMBL/GenBank/DDBJ databases">
        <authorList>
            <person name="Rodriguez Cubillos JULIANA M."/>
            <person name="De Vega J."/>
        </authorList>
    </citation>
    <scope>NUCLEOTIDE SEQUENCE</scope>
</reference>
<dbReference type="EMBL" id="CASHSV030000823">
    <property type="protein sequence ID" value="CAJ2678576.1"/>
    <property type="molecule type" value="Genomic_DNA"/>
</dbReference>
<gene>
    <name evidence="1" type="ORF">MILVUS5_LOCUS40838</name>
</gene>
<dbReference type="Proteomes" id="UP001177021">
    <property type="component" value="Unassembled WGS sequence"/>
</dbReference>
<organism evidence="1 2">
    <name type="scientific">Trifolium pratense</name>
    <name type="common">Red clover</name>
    <dbReference type="NCBI Taxonomy" id="57577"/>
    <lineage>
        <taxon>Eukaryota</taxon>
        <taxon>Viridiplantae</taxon>
        <taxon>Streptophyta</taxon>
        <taxon>Embryophyta</taxon>
        <taxon>Tracheophyta</taxon>
        <taxon>Spermatophyta</taxon>
        <taxon>Magnoliopsida</taxon>
        <taxon>eudicotyledons</taxon>
        <taxon>Gunneridae</taxon>
        <taxon>Pentapetalae</taxon>
        <taxon>rosids</taxon>
        <taxon>fabids</taxon>
        <taxon>Fabales</taxon>
        <taxon>Fabaceae</taxon>
        <taxon>Papilionoideae</taxon>
        <taxon>50 kb inversion clade</taxon>
        <taxon>NPAAA clade</taxon>
        <taxon>Hologalegina</taxon>
        <taxon>IRL clade</taxon>
        <taxon>Trifolieae</taxon>
        <taxon>Trifolium</taxon>
    </lineage>
</organism>
<accession>A0ACB0M9M2</accession>
<proteinExistence type="predicted"/>